<organism evidence="7">
    <name type="scientific">freshwater metagenome</name>
    <dbReference type="NCBI Taxonomy" id="449393"/>
    <lineage>
        <taxon>unclassified sequences</taxon>
        <taxon>metagenomes</taxon>
        <taxon>ecological metagenomes</taxon>
    </lineage>
</organism>
<dbReference type="EMBL" id="CAFBLD010000001">
    <property type="protein sequence ID" value="CAB4855313.1"/>
    <property type="molecule type" value="Genomic_DNA"/>
</dbReference>
<sequence length="327" mass="38086">MTINSVPQNSSFLVYGNILINDQLKFETLKYTLPQWANYWKSPVFLRVRGEYSEAVADFCANMENVECVQGAAYRQWRMQTWWDLRRKDSRFVMLFLEDHMLAKSPPDSSVLLQELVAHEVKVFQYSWNAQYQKISRYVQDALGSTNDLGVYLPLSRQNRNEILKIDTRCFISMTSVFEVDFFLRILKSSRPFVRKLDPRAPYSLEQKPESTWYLPIVFGVSKSELGICIDDDNTIAGSSAISRGLYLGDRSPRGENHHAKASLMSLAWKGKEKLYGKSSIPFIPLSLKMFLTRFISWPTYFSYSIQFLVLKFMDSLTRRRMETIDI</sequence>
<protein>
    <submittedName>
        <fullName evidence="7">Unannotated protein</fullName>
    </submittedName>
</protein>
<evidence type="ECO:0000313" key="4">
    <source>
        <dbReference type="EMBL" id="CAB4778686.1"/>
    </source>
</evidence>
<dbReference type="EMBL" id="CAEZZW010000003">
    <property type="protein sequence ID" value="CAB4778686.1"/>
    <property type="molecule type" value="Genomic_DNA"/>
</dbReference>
<evidence type="ECO:0000313" key="5">
    <source>
        <dbReference type="EMBL" id="CAB4826317.1"/>
    </source>
</evidence>
<evidence type="ECO:0000313" key="7">
    <source>
        <dbReference type="EMBL" id="CAB4933988.1"/>
    </source>
</evidence>
<dbReference type="EMBL" id="CAFBNH010000001">
    <property type="protein sequence ID" value="CAB4933988.1"/>
    <property type="molecule type" value="Genomic_DNA"/>
</dbReference>
<gene>
    <name evidence="2" type="ORF">UFOPK2510_00829</name>
    <name evidence="3" type="ORF">UFOPK2718_00181</name>
    <name evidence="4" type="ORF">UFOPK2936_00723</name>
    <name evidence="5" type="ORF">UFOPK3174_00569</name>
    <name evidence="6" type="ORF">UFOPK3328_00054</name>
    <name evidence="7" type="ORF">UFOPK3779_00054</name>
    <name evidence="8" type="ORF">UFOPK3913_00080</name>
    <name evidence="1" type="ORF">UFOPK4107_00585</name>
    <name evidence="9" type="ORF">UFOPK4403_00773</name>
</gene>
<dbReference type="EMBL" id="CAFBOC010000001">
    <property type="protein sequence ID" value="CAB4968262.1"/>
    <property type="molecule type" value="Genomic_DNA"/>
</dbReference>
<evidence type="ECO:0000313" key="2">
    <source>
        <dbReference type="EMBL" id="CAB4693130.1"/>
    </source>
</evidence>
<dbReference type="AlphaFoldDB" id="A0A6J7IRU6"/>
<reference evidence="7" key="1">
    <citation type="submission" date="2020-05" db="EMBL/GenBank/DDBJ databases">
        <authorList>
            <person name="Chiriac C."/>
            <person name="Salcher M."/>
            <person name="Ghai R."/>
            <person name="Kavagutti S V."/>
        </authorList>
    </citation>
    <scope>NUCLEOTIDE SEQUENCE</scope>
</reference>
<dbReference type="EMBL" id="CAEZYM010000001">
    <property type="protein sequence ID" value="CAB4716763.1"/>
    <property type="molecule type" value="Genomic_DNA"/>
</dbReference>
<accession>A0A6J7IRU6</accession>
<evidence type="ECO:0000313" key="3">
    <source>
        <dbReference type="EMBL" id="CAB4716763.1"/>
    </source>
</evidence>
<dbReference type="EMBL" id="CAESAE010000003">
    <property type="protein sequence ID" value="CAB4335758.1"/>
    <property type="molecule type" value="Genomic_DNA"/>
</dbReference>
<dbReference type="EMBL" id="CAEZXO010000004">
    <property type="protein sequence ID" value="CAB4693130.1"/>
    <property type="molecule type" value="Genomic_DNA"/>
</dbReference>
<evidence type="ECO:0000313" key="1">
    <source>
        <dbReference type="EMBL" id="CAB4335758.1"/>
    </source>
</evidence>
<evidence type="ECO:0000313" key="8">
    <source>
        <dbReference type="EMBL" id="CAB4968262.1"/>
    </source>
</evidence>
<evidence type="ECO:0000313" key="6">
    <source>
        <dbReference type="EMBL" id="CAB4855313.1"/>
    </source>
</evidence>
<proteinExistence type="predicted"/>
<dbReference type="EMBL" id="CAFBQX010000003">
    <property type="protein sequence ID" value="CAB5072383.1"/>
    <property type="molecule type" value="Genomic_DNA"/>
</dbReference>
<name>A0A6J7IRU6_9ZZZZ</name>
<evidence type="ECO:0000313" key="9">
    <source>
        <dbReference type="EMBL" id="CAB5072383.1"/>
    </source>
</evidence>
<dbReference type="EMBL" id="CAFABH010000007">
    <property type="protein sequence ID" value="CAB4826317.1"/>
    <property type="molecule type" value="Genomic_DNA"/>
</dbReference>